<keyword evidence="5" id="KW-1185">Reference proteome</keyword>
<reference evidence="3" key="2">
    <citation type="submission" date="2022-06" db="EMBL/GenBank/DDBJ databases">
        <title>Draft genome sequence of Burkholderia glumae strain GR20004 isolated from rice panicle showing bacterial panicle blight.</title>
        <authorList>
            <person name="Choi S.Y."/>
            <person name="Lee Y.H."/>
        </authorList>
    </citation>
    <scope>NUCLEOTIDE SEQUENCE</scope>
    <source>
        <strain evidence="3">GR20004</strain>
    </source>
</reference>
<dbReference type="AlphaFoldDB" id="A0AAQ0BR02"/>
<organism evidence="2 4">
    <name type="scientific">Burkholderia glumae</name>
    <name type="common">Pseudomonas glumae</name>
    <dbReference type="NCBI Taxonomy" id="337"/>
    <lineage>
        <taxon>Bacteria</taxon>
        <taxon>Pseudomonadati</taxon>
        <taxon>Pseudomonadota</taxon>
        <taxon>Betaproteobacteria</taxon>
        <taxon>Burkholderiales</taxon>
        <taxon>Burkholderiaceae</taxon>
        <taxon>Burkholderia</taxon>
    </lineage>
</organism>
<evidence type="ECO:0000313" key="5">
    <source>
        <dbReference type="Proteomes" id="UP001056386"/>
    </source>
</evidence>
<feature type="compositionally biased region" description="Basic and acidic residues" evidence="1">
    <location>
        <begin position="29"/>
        <end position="38"/>
    </location>
</feature>
<evidence type="ECO:0000313" key="2">
    <source>
        <dbReference type="EMBL" id="QPQ91419.1"/>
    </source>
</evidence>
<dbReference type="RefSeq" id="WP_017433441.1">
    <property type="nucleotide sequence ID" value="NZ_CP021075.1"/>
</dbReference>
<dbReference type="Proteomes" id="UP000594892">
    <property type="component" value="Chromosome 1"/>
</dbReference>
<evidence type="ECO:0000313" key="4">
    <source>
        <dbReference type="Proteomes" id="UP000594892"/>
    </source>
</evidence>
<feature type="compositionally biased region" description="Basic and acidic residues" evidence="1">
    <location>
        <begin position="1"/>
        <end position="18"/>
    </location>
</feature>
<sequence length="49" mass="5348">MNDAAKRWPEPDDQDPAKSRGGTIPAEPRPVDDRHLPDLPDPSEVGEDG</sequence>
<evidence type="ECO:0000256" key="1">
    <source>
        <dbReference type="SAM" id="MobiDB-lite"/>
    </source>
</evidence>
<name>A0AAQ0BR02_BURGL</name>
<dbReference type="GeneID" id="45699126"/>
<dbReference type="EMBL" id="CP099583">
    <property type="protein sequence ID" value="USS42870.1"/>
    <property type="molecule type" value="Genomic_DNA"/>
</dbReference>
<protein>
    <submittedName>
        <fullName evidence="2">Uncharacterized protein</fullName>
    </submittedName>
</protein>
<accession>A0AAQ0BR02</accession>
<evidence type="ECO:0000313" key="3">
    <source>
        <dbReference type="EMBL" id="USS42870.1"/>
    </source>
</evidence>
<dbReference type="EMBL" id="CP065600">
    <property type="protein sequence ID" value="QPQ91419.1"/>
    <property type="molecule type" value="Genomic_DNA"/>
</dbReference>
<reference evidence="2 4" key="1">
    <citation type="submission" date="2020-12" db="EMBL/GenBank/DDBJ databases">
        <title>FDA dAtabase for Regulatory Grade micrObial Sequences (FDA-ARGOS): Supporting development and validation of Infectious Disease Dx tests.</title>
        <authorList>
            <person name="Minogue T."/>
            <person name="Wolcott M."/>
            <person name="Wasieloski L."/>
            <person name="Aguilar W."/>
            <person name="Moore D."/>
            <person name="Jaissle J."/>
            <person name="Tallon L."/>
            <person name="Sadzewicz L."/>
            <person name="Zhao X."/>
            <person name="Boylan J."/>
            <person name="Ott S."/>
            <person name="Bowen H."/>
            <person name="Vavikolanu K."/>
            <person name="Mehta A."/>
            <person name="Aluvathingal J."/>
            <person name="Nadendla S."/>
            <person name="Yan Y."/>
            <person name="Sichtig H."/>
        </authorList>
    </citation>
    <scope>NUCLEOTIDE SEQUENCE [LARGE SCALE GENOMIC DNA]</scope>
    <source>
        <strain evidence="2 4">FDAARGOS_949</strain>
    </source>
</reference>
<dbReference type="Proteomes" id="UP001056386">
    <property type="component" value="Chromosome 2"/>
</dbReference>
<gene>
    <name evidence="2" type="ORF">I6H06_05015</name>
    <name evidence="3" type="ORF">NFI99_11890</name>
</gene>
<feature type="region of interest" description="Disordered" evidence="1">
    <location>
        <begin position="1"/>
        <end position="49"/>
    </location>
</feature>
<proteinExistence type="predicted"/>